<keyword evidence="2" id="KW-0012">Acyltransferase</keyword>
<dbReference type="SUPFAM" id="SSF53474">
    <property type="entry name" value="alpha/beta-Hydrolases"/>
    <property type="match status" value="1"/>
</dbReference>
<proteinExistence type="predicted"/>
<dbReference type="PANTHER" id="PTHR36837">
    <property type="entry name" value="POLY(3-HYDROXYALKANOATE) POLYMERASE SUBUNIT PHAC"/>
    <property type="match status" value="1"/>
</dbReference>
<evidence type="ECO:0000256" key="3">
    <source>
        <dbReference type="SAM" id="MobiDB-lite"/>
    </source>
</evidence>
<dbReference type="InterPro" id="IPR022211">
    <property type="entry name" value="PHBC_N"/>
</dbReference>
<gene>
    <name evidence="6" type="ORF">ACFSOX_15125</name>
</gene>
<dbReference type="InterPro" id="IPR051321">
    <property type="entry name" value="PHA/PHB_synthase"/>
</dbReference>
<evidence type="ECO:0000313" key="7">
    <source>
        <dbReference type="Proteomes" id="UP001597314"/>
    </source>
</evidence>
<evidence type="ECO:0000256" key="1">
    <source>
        <dbReference type="ARBA" id="ARBA00022679"/>
    </source>
</evidence>
<dbReference type="Pfam" id="PF12551">
    <property type="entry name" value="PHBC_N"/>
    <property type="match status" value="1"/>
</dbReference>
<feature type="domain" description="Poly-beta-hydroxybutyrate polymerase N-terminal" evidence="5">
    <location>
        <begin position="64"/>
        <end position="105"/>
    </location>
</feature>
<feature type="domain" description="Poly-beta-hydroxybutyrate polymerase N-terminal" evidence="4">
    <location>
        <begin position="143"/>
        <end position="311"/>
    </location>
</feature>
<dbReference type="RefSeq" id="WP_378478643.1">
    <property type="nucleotide sequence ID" value="NZ_JBHUIW010000017.1"/>
</dbReference>
<evidence type="ECO:0000313" key="6">
    <source>
        <dbReference type="EMBL" id="MFD2183488.1"/>
    </source>
</evidence>
<feature type="compositionally biased region" description="Low complexity" evidence="3">
    <location>
        <begin position="29"/>
        <end position="45"/>
    </location>
</feature>
<evidence type="ECO:0000259" key="4">
    <source>
        <dbReference type="Pfam" id="PF07167"/>
    </source>
</evidence>
<keyword evidence="1" id="KW-0808">Transferase</keyword>
<dbReference type="Gene3D" id="3.40.50.1820">
    <property type="entry name" value="alpha/beta hydrolase"/>
    <property type="match status" value="1"/>
</dbReference>
<dbReference type="Proteomes" id="UP001597314">
    <property type="component" value="Unassembled WGS sequence"/>
</dbReference>
<protein>
    <submittedName>
        <fullName evidence="6">PHA/PHB synthase family protein</fullName>
    </submittedName>
</protein>
<evidence type="ECO:0000259" key="5">
    <source>
        <dbReference type="Pfam" id="PF12551"/>
    </source>
</evidence>
<keyword evidence="7" id="KW-1185">Reference proteome</keyword>
<evidence type="ECO:0000256" key="2">
    <source>
        <dbReference type="ARBA" id="ARBA00023315"/>
    </source>
</evidence>
<comment type="caution">
    <text evidence="6">The sequence shown here is derived from an EMBL/GenBank/DDBJ whole genome shotgun (WGS) entry which is preliminary data.</text>
</comment>
<dbReference type="EMBL" id="JBHUIW010000017">
    <property type="protein sequence ID" value="MFD2183488.1"/>
    <property type="molecule type" value="Genomic_DNA"/>
</dbReference>
<dbReference type="Pfam" id="PF07167">
    <property type="entry name" value="PhaC_N"/>
    <property type="match status" value="1"/>
</dbReference>
<organism evidence="6 7">
    <name type="scientific">Rhodoplanes azumiensis</name>
    <dbReference type="NCBI Taxonomy" id="1897628"/>
    <lineage>
        <taxon>Bacteria</taxon>
        <taxon>Pseudomonadati</taxon>
        <taxon>Pseudomonadota</taxon>
        <taxon>Alphaproteobacteria</taxon>
        <taxon>Hyphomicrobiales</taxon>
        <taxon>Nitrobacteraceae</taxon>
        <taxon>Rhodoplanes</taxon>
    </lineage>
</organism>
<accession>A0ABW5AKK1</accession>
<dbReference type="InterPro" id="IPR010941">
    <property type="entry name" value="PhaC_N"/>
</dbReference>
<reference evidence="7" key="1">
    <citation type="journal article" date="2019" name="Int. J. Syst. Evol. Microbiol.">
        <title>The Global Catalogue of Microorganisms (GCM) 10K type strain sequencing project: providing services to taxonomists for standard genome sequencing and annotation.</title>
        <authorList>
            <consortium name="The Broad Institute Genomics Platform"/>
            <consortium name="The Broad Institute Genome Sequencing Center for Infectious Disease"/>
            <person name="Wu L."/>
            <person name="Ma J."/>
        </authorList>
    </citation>
    <scope>NUCLEOTIDE SEQUENCE [LARGE SCALE GENOMIC DNA]</scope>
    <source>
        <strain evidence="7">CGMCC 1.6774</strain>
    </source>
</reference>
<dbReference type="PANTHER" id="PTHR36837:SF5">
    <property type="entry name" value="POLY-3-HYDROXYBUTYRATE SYNTHASE"/>
    <property type="match status" value="1"/>
</dbReference>
<dbReference type="InterPro" id="IPR029058">
    <property type="entry name" value="AB_hydrolase_fold"/>
</dbReference>
<name>A0ABW5AKK1_9BRAD</name>
<sequence length="634" mass="69207">MSQTSIQASTQPSQIVAFGPAASPAAVSASATPAATVPAAEAAPARRPPPPAAAAIDDDGSFEAFRALDRTRLALMAQATGGMSPAAMALAFLDWGMHLAASPGRIMELAWTASRRAARWSAQSAAAAIGRDPPPRIAAPADDTRFASEAWAEAPFSLYAQWFLMQQQLWHDLTHKVPGVAPHHQDVVAFTVRQWLDMMSPANIPFLNPDVIEKTRASSGTNLIHGFQNWAEDASRAVTGRPPVGTEAFVVGRDVAVTPGQVVFRNALIELIQYAPTTETVAAEPILIVPAWIMKYYILDLSPRNSLIRWLVERGHTVFCISWRNPGAEDRDLAFDDYRRLGVMAALDAVATIVPNRTIHAAGYCLGGTLAAIAAAAMARAGDARLASLTLLAAQMDFSEPGELALFIDHSQLNVLESMMWNRGYLSADQMAGAFQMLRTNDLVWSRLVHDYLMGERSRMNDLMAWNADSTRMPYRMHAEYLKRLYLDNELAAGRFMVEGHPAAIQNIRAPIFAVATERDHVAPWHSVYKIHYLSDTDVTFVLTSGGHNAGIVAEPDRPHRRYRLALKRAADCCISPDEWMAATATRSGSWWLAWANWLAAQSSGERVQPPAMGAPAKGYVPLVEAPGTYVHQR</sequence>
<feature type="region of interest" description="Disordered" evidence="3">
    <location>
        <begin position="29"/>
        <end position="58"/>
    </location>
</feature>